<dbReference type="Gene3D" id="3.30.1380.10">
    <property type="match status" value="1"/>
</dbReference>
<proteinExistence type="inferred from homology"/>
<comment type="pathway">
    <text evidence="2">Cell wall biogenesis; cell wall polysaccharide biosynthesis.</text>
</comment>
<name>A0ABT2A0Q9_9BURK</name>
<evidence type="ECO:0000256" key="11">
    <source>
        <dbReference type="ARBA" id="ARBA00093666"/>
    </source>
</evidence>
<protein>
    <recommendedName>
        <fullName evidence="11">Murein endopeptidase K</fullName>
    </recommendedName>
</protein>
<evidence type="ECO:0000256" key="9">
    <source>
        <dbReference type="ARBA" id="ARBA00023316"/>
    </source>
</evidence>
<dbReference type="RefSeq" id="WP_258843595.1">
    <property type="nucleotide sequence ID" value="NZ_JANUGX010000001.1"/>
</dbReference>
<evidence type="ECO:0000256" key="8">
    <source>
        <dbReference type="ARBA" id="ARBA00023049"/>
    </source>
</evidence>
<keyword evidence="4" id="KW-0479">Metal-binding</keyword>
<evidence type="ECO:0000256" key="2">
    <source>
        <dbReference type="ARBA" id="ARBA00004776"/>
    </source>
</evidence>
<evidence type="ECO:0000256" key="3">
    <source>
        <dbReference type="ARBA" id="ARBA00022670"/>
    </source>
</evidence>
<reference evidence="13 14" key="1">
    <citation type="submission" date="2022-08" db="EMBL/GenBank/DDBJ databases">
        <title>Reclassification of Massilia species as members of the genera Telluria, Duganella, Pseudoduganella, Mokoshia gen. nov. and Zemynaea gen. nov. using orthogonal and non-orthogonal genome-based approaches.</title>
        <authorList>
            <person name="Bowman J.P."/>
        </authorList>
    </citation>
    <scope>NUCLEOTIDE SEQUENCE [LARGE SCALE GENOMIC DNA]</scope>
    <source>
        <strain evidence="13 14">LMG 28164</strain>
    </source>
</reference>
<comment type="similarity">
    <text evidence="10">Belongs to the peptidase M15 family.</text>
</comment>
<dbReference type="PANTHER" id="PTHR37425">
    <property type="match status" value="1"/>
</dbReference>
<gene>
    <name evidence="13" type="ORF">NX782_00920</name>
</gene>
<evidence type="ECO:0000313" key="13">
    <source>
        <dbReference type="EMBL" id="MCS0587762.1"/>
    </source>
</evidence>
<dbReference type="EMBL" id="JANUGX010000001">
    <property type="protein sequence ID" value="MCS0587762.1"/>
    <property type="molecule type" value="Genomic_DNA"/>
</dbReference>
<dbReference type="Pfam" id="PF05951">
    <property type="entry name" value="Peptidase_M15_2"/>
    <property type="match status" value="1"/>
</dbReference>
<dbReference type="PROSITE" id="PS51318">
    <property type="entry name" value="TAT"/>
    <property type="match status" value="1"/>
</dbReference>
<evidence type="ECO:0000256" key="4">
    <source>
        <dbReference type="ARBA" id="ARBA00022723"/>
    </source>
</evidence>
<dbReference type="InterPro" id="IPR010275">
    <property type="entry name" value="MepK"/>
</dbReference>
<dbReference type="PANTHER" id="PTHR37425:SF1">
    <property type="entry name" value="OUTER MEMBRANE PROTEIN"/>
    <property type="match status" value="1"/>
</dbReference>
<sequence>MASRRDFLHHGLRLTALGLVATPLIDARAAARNADRNASSQATPAEAPSIDMAPPPDLFDAQVVDLDFWVKPRTLSVIRPASGERSKVLYWKDGEIIDSAYQELCHMLRDVNGKASMAIDPKLIETLWASQAFVARYGLDKPLEILSGYRTPASNNRLREQGIPAARQSLHMSGKAADVRIAGLTEEVLGGLVRSFRQGGVGFYYRSGPKGGWIHTDTGLNRTWKG</sequence>
<keyword evidence="5" id="KW-0732">Signal</keyword>
<evidence type="ECO:0000256" key="10">
    <source>
        <dbReference type="ARBA" id="ARBA00093448"/>
    </source>
</evidence>
<accession>A0ABT2A0Q9</accession>
<keyword evidence="7" id="KW-0862">Zinc</keyword>
<evidence type="ECO:0000256" key="1">
    <source>
        <dbReference type="ARBA" id="ARBA00001947"/>
    </source>
</evidence>
<evidence type="ECO:0000256" key="12">
    <source>
        <dbReference type="SAM" id="MobiDB-lite"/>
    </source>
</evidence>
<dbReference type="SUPFAM" id="SSF55166">
    <property type="entry name" value="Hedgehog/DD-peptidase"/>
    <property type="match status" value="1"/>
</dbReference>
<dbReference type="InterPro" id="IPR009045">
    <property type="entry name" value="Zn_M74/Hedgehog-like"/>
</dbReference>
<comment type="cofactor">
    <cofactor evidence="1">
        <name>Zn(2+)</name>
        <dbReference type="ChEBI" id="CHEBI:29105"/>
    </cofactor>
</comment>
<evidence type="ECO:0000313" key="14">
    <source>
        <dbReference type="Proteomes" id="UP001205560"/>
    </source>
</evidence>
<feature type="region of interest" description="Disordered" evidence="12">
    <location>
        <begin position="33"/>
        <end position="52"/>
    </location>
</feature>
<keyword evidence="9" id="KW-0961">Cell wall biogenesis/degradation</keyword>
<dbReference type="Proteomes" id="UP001205560">
    <property type="component" value="Unassembled WGS sequence"/>
</dbReference>
<evidence type="ECO:0000256" key="6">
    <source>
        <dbReference type="ARBA" id="ARBA00022801"/>
    </source>
</evidence>
<keyword evidence="14" id="KW-1185">Reference proteome</keyword>
<keyword evidence="3" id="KW-0645">Protease</keyword>
<keyword evidence="6" id="KW-0378">Hydrolase</keyword>
<comment type="caution">
    <text evidence="13">The sequence shown here is derived from an EMBL/GenBank/DDBJ whole genome shotgun (WGS) entry which is preliminary data.</text>
</comment>
<evidence type="ECO:0000256" key="7">
    <source>
        <dbReference type="ARBA" id="ARBA00022833"/>
    </source>
</evidence>
<keyword evidence="8" id="KW-0482">Metalloprotease</keyword>
<organism evidence="13 14">
    <name type="scientific">Massilia norwichensis</name>
    <dbReference type="NCBI Taxonomy" id="1442366"/>
    <lineage>
        <taxon>Bacteria</taxon>
        <taxon>Pseudomonadati</taxon>
        <taxon>Pseudomonadota</taxon>
        <taxon>Betaproteobacteria</taxon>
        <taxon>Burkholderiales</taxon>
        <taxon>Oxalobacteraceae</taxon>
        <taxon>Telluria group</taxon>
        <taxon>Massilia</taxon>
    </lineage>
</organism>
<dbReference type="InterPro" id="IPR006311">
    <property type="entry name" value="TAT_signal"/>
</dbReference>
<evidence type="ECO:0000256" key="5">
    <source>
        <dbReference type="ARBA" id="ARBA00022729"/>
    </source>
</evidence>